<gene>
    <name evidence="2" type="ORF">S01H4_45472</name>
</gene>
<dbReference type="AlphaFoldDB" id="X1D2U5"/>
<sequence length="281" mass="30825">ANVYTTVETDTGPMFESFTQSLTIESKGPLLEVSRDLTNTQQASFGELSYEQSGEFDYSVRLKSDSPWGAITLGPPSPKPPALPPLPSAKTLGPGEAIPHRLFDRMDVTFSYSFESDRSVSQVAEEVEINAILENPGVWSKTFVLVPSTKKSGDFTVTFPLDNEDFSHFIDVYKAIGKETGVSTPYNLTIKADVHTIAQTNFGPIDEEFSHTISTILGSDILEWEGELVGSKPGAIETSRIIPNPNKFVGLSISEIRILSASVVGIIFILLLYLIVLKIWF</sequence>
<feature type="transmembrane region" description="Helical" evidence="1">
    <location>
        <begin position="258"/>
        <end position="280"/>
    </location>
</feature>
<accession>X1D2U5</accession>
<keyword evidence="1" id="KW-1133">Transmembrane helix</keyword>
<proteinExistence type="predicted"/>
<feature type="non-terminal residue" evidence="2">
    <location>
        <position position="281"/>
    </location>
</feature>
<keyword evidence="1" id="KW-0812">Transmembrane</keyword>
<dbReference type="EMBL" id="BART01025319">
    <property type="protein sequence ID" value="GAG99437.1"/>
    <property type="molecule type" value="Genomic_DNA"/>
</dbReference>
<keyword evidence="1" id="KW-0472">Membrane</keyword>
<protein>
    <submittedName>
        <fullName evidence="2">Uncharacterized protein</fullName>
    </submittedName>
</protein>
<comment type="caution">
    <text evidence="2">The sequence shown here is derived from an EMBL/GenBank/DDBJ whole genome shotgun (WGS) entry which is preliminary data.</text>
</comment>
<evidence type="ECO:0000313" key="2">
    <source>
        <dbReference type="EMBL" id="GAG99437.1"/>
    </source>
</evidence>
<organism evidence="2">
    <name type="scientific">marine sediment metagenome</name>
    <dbReference type="NCBI Taxonomy" id="412755"/>
    <lineage>
        <taxon>unclassified sequences</taxon>
        <taxon>metagenomes</taxon>
        <taxon>ecological metagenomes</taxon>
    </lineage>
</organism>
<feature type="non-terminal residue" evidence="2">
    <location>
        <position position="1"/>
    </location>
</feature>
<name>X1D2U5_9ZZZZ</name>
<evidence type="ECO:0000256" key="1">
    <source>
        <dbReference type="SAM" id="Phobius"/>
    </source>
</evidence>
<reference evidence="2" key="1">
    <citation type="journal article" date="2014" name="Front. Microbiol.">
        <title>High frequency of phylogenetically diverse reductive dehalogenase-homologous genes in deep subseafloor sedimentary metagenomes.</title>
        <authorList>
            <person name="Kawai M."/>
            <person name="Futagami T."/>
            <person name="Toyoda A."/>
            <person name="Takaki Y."/>
            <person name="Nishi S."/>
            <person name="Hori S."/>
            <person name="Arai W."/>
            <person name="Tsubouchi T."/>
            <person name="Morono Y."/>
            <person name="Uchiyama I."/>
            <person name="Ito T."/>
            <person name="Fujiyama A."/>
            <person name="Inagaki F."/>
            <person name="Takami H."/>
        </authorList>
    </citation>
    <scope>NUCLEOTIDE SEQUENCE</scope>
    <source>
        <strain evidence="2">Expedition CK06-06</strain>
    </source>
</reference>